<feature type="signal peptide" evidence="1">
    <location>
        <begin position="1"/>
        <end position="18"/>
    </location>
</feature>
<keyword evidence="3" id="KW-1185">Reference proteome</keyword>
<dbReference type="RefSeq" id="WP_144038392.1">
    <property type="nucleotide sequence ID" value="NZ_FUYZ01000011.1"/>
</dbReference>
<dbReference type="Proteomes" id="UP000191112">
    <property type="component" value="Unassembled WGS sequence"/>
</dbReference>
<sequence length="260" mass="29664">MSRLILLLLFLKTSIVLACSCVPTSFDQNYIDAKSVAVVKVLETKNIESTDSFRRYIAKVETIKTYKGLPTSEIRISGTVEYAYSGACEVSVKPGEVLLIMSNSLDYKVGAFSSCSSMFSIDPDLKSKTNYSLTYYTNYFSVLDKVKAMNLPYEFSLWRNGIILDKEAKTITNYFNAFKLPKNKNRFGVFLFDLDKNGVTKTIDVVYMKQKKLDPKIIEQMKKSILIYDENETPANKKYLVFIDFNKDLTAEINGFRQLP</sequence>
<evidence type="ECO:0000313" key="2">
    <source>
        <dbReference type="EMBL" id="SKC06397.1"/>
    </source>
</evidence>
<evidence type="ECO:0000256" key="1">
    <source>
        <dbReference type="SAM" id="SignalP"/>
    </source>
</evidence>
<gene>
    <name evidence="2" type="ORF">SAMN05660477_02744</name>
</gene>
<protein>
    <recommendedName>
        <fullName evidence="4">Tissue inhibitor of metalloproteinase</fullName>
    </recommendedName>
</protein>
<dbReference type="STRING" id="619805.SAMN05660477_02744"/>
<feature type="chain" id="PRO_5012459520" description="Tissue inhibitor of metalloproteinase" evidence="1">
    <location>
        <begin position="19"/>
        <end position="260"/>
    </location>
</feature>
<dbReference type="AlphaFoldDB" id="A0A1T5GDN3"/>
<accession>A0A1T5GDN3</accession>
<organism evidence="2 3">
    <name type="scientific">Soonwooa buanensis</name>
    <dbReference type="NCBI Taxonomy" id="619805"/>
    <lineage>
        <taxon>Bacteria</taxon>
        <taxon>Pseudomonadati</taxon>
        <taxon>Bacteroidota</taxon>
        <taxon>Flavobacteriia</taxon>
        <taxon>Flavobacteriales</taxon>
        <taxon>Weeksellaceae</taxon>
        <taxon>Chryseobacterium group</taxon>
        <taxon>Soonwooa</taxon>
    </lineage>
</organism>
<dbReference type="Gene3D" id="2.40.50.120">
    <property type="match status" value="1"/>
</dbReference>
<reference evidence="2 3" key="1">
    <citation type="submission" date="2017-02" db="EMBL/GenBank/DDBJ databases">
        <authorList>
            <person name="Peterson S.W."/>
        </authorList>
    </citation>
    <scope>NUCLEOTIDE SEQUENCE [LARGE SCALE GENOMIC DNA]</scope>
    <source>
        <strain evidence="2 3">DSM 22323</strain>
    </source>
</reference>
<proteinExistence type="predicted"/>
<dbReference type="EMBL" id="FUYZ01000011">
    <property type="protein sequence ID" value="SKC06397.1"/>
    <property type="molecule type" value="Genomic_DNA"/>
</dbReference>
<dbReference type="OrthoDB" id="1236556at2"/>
<name>A0A1T5GDN3_9FLAO</name>
<keyword evidence="1" id="KW-0732">Signal</keyword>
<evidence type="ECO:0000313" key="3">
    <source>
        <dbReference type="Proteomes" id="UP000191112"/>
    </source>
</evidence>
<evidence type="ECO:0008006" key="4">
    <source>
        <dbReference type="Google" id="ProtNLM"/>
    </source>
</evidence>
<dbReference type="SUPFAM" id="SSF50242">
    <property type="entry name" value="TIMP-like"/>
    <property type="match status" value="1"/>
</dbReference>
<dbReference type="InterPro" id="IPR008993">
    <property type="entry name" value="TIMP-like_OB-fold"/>
</dbReference>